<dbReference type="Proteomes" id="UP000222310">
    <property type="component" value="Unassembled WGS sequence"/>
</dbReference>
<evidence type="ECO:0000256" key="1">
    <source>
        <dbReference type="SAM" id="MobiDB-lite"/>
    </source>
</evidence>
<dbReference type="EMBL" id="LAHD01000031">
    <property type="protein sequence ID" value="PHK03870.1"/>
    <property type="molecule type" value="Genomic_DNA"/>
</dbReference>
<accession>A0A9Q6EL85</accession>
<reference evidence="2 3" key="1">
    <citation type="submission" date="2015-02" db="EMBL/GenBank/DDBJ databases">
        <title>Nostoc linckia genome annotation.</title>
        <authorList>
            <person name="Zhou Z."/>
        </authorList>
    </citation>
    <scope>NUCLEOTIDE SEQUENCE [LARGE SCALE GENOMIC DNA]</scope>
    <source>
        <strain evidence="3">z8</strain>
    </source>
</reference>
<feature type="region of interest" description="Disordered" evidence="1">
    <location>
        <begin position="144"/>
        <end position="174"/>
    </location>
</feature>
<protein>
    <submittedName>
        <fullName evidence="2">Transcriptional regulator</fullName>
    </submittedName>
</protein>
<organism evidence="2 3">
    <name type="scientific">Nostoc linckia z8</name>
    <dbReference type="NCBI Taxonomy" id="1628746"/>
    <lineage>
        <taxon>Bacteria</taxon>
        <taxon>Bacillati</taxon>
        <taxon>Cyanobacteriota</taxon>
        <taxon>Cyanophyceae</taxon>
        <taxon>Nostocales</taxon>
        <taxon>Nostocaceae</taxon>
        <taxon>Nostoc</taxon>
    </lineage>
</organism>
<feature type="compositionally biased region" description="Basic residues" evidence="1">
    <location>
        <begin position="144"/>
        <end position="154"/>
    </location>
</feature>
<dbReference type="Pfam" id="PF13826">
    <property type="entry name" value="Monooxy_af470-like"/>
    <property type="match status" value="1"/>
</dbReference>
<gene>
    <name evidence="2" type="ORF">VF08_13310</name>
</gene>
<comment type="caution">
    <text evidence="2">The sequence shown here is derived from an EMBL/GenBank/DDBJ whole genome shotgun (WGS) entry which is preliminary data.</text>
</comment>
<proteinExistence type="predicted"/>
<sequence>MPQVMPGRFTAEINEPFVVFLIGMRINKLFAFSKWIPTARAMSPMLRSLRQNPEKGFLGGEGFIYSRGVGLIQYWRSFEDLEGFARNPADIHLEAWQRFNRSVGADGSVGIWHETYLIEPGKYEAVYGNMPVFGLAAATKHVPAKGRRETARRRLGGDNEPAVPSPGGDGEMGG</sequence>
<dbReference type="GeneID" id="57096672"/>
<dbReference type="RefSeq" id="WP_099070122.1">
    <property type="nucleotide sequence ID" value="NZ_LAHD01000031.1"/>
</dbReference>
<evidence type="ECO:0000313" key="3">
    <source>
        <dbReference type="Proteomes" id="UP000222310"/>
    </source>
</evidence>
<evidence type="ECO:0000313" key="2">
    <source>
        <dbReference type="EMBL" id="PHK03870.1"/>
    </source>
</evidence>
<dbReference type="InterPro" id="IPR025444">
    <property type="entry name" value="Monooxy_af470"/>
</dbReference>
<dbReference type="AlphaFoldDB" id="A0A9Q6EL85"/>
<name>A0A9Q6EL85_NOSLI</name>